<evidence type="ECO:0000256" key="6">
    <source>
        <dbReference type="RuleBase" id="RU003423"/>
    </source>
</evidence>
<evidence type="ECO:0000313" key="11">
    <source>
        <dbReference type="Proteomes" id="UP000676885"/>
    </source>
</evidence>
<feature type="domain" description="Lipoyl-binding" evidence="8">
    <location>
        <begin position="2"/>
        <end position="77"/>
    </location>
</feature>
<gene>
    <name evidence="10" type="ORF">KKR91_05565</name>
</gene>
<dbReference type="InterPro" id="IPR003016">
    <property type="entry name" value="2-oxoA_DH_lipoyl-BS"/>
</dbReference>
<keyword evidence="4 6" id="KW-0450">Lipoyl</keyword>
<comment type="similarity">
    <text evidence="2 6">Belongs to the 2-oxoacid dehydrogenase family.</text>
</comment>
<feature type="compositionally biased region" description="Low complexity" evidence="7">
    <location>
        <begin position="208"/>
        <end position="218"/>
    </location>
</feature>
<dbReference type="GO" id="GO:0016407">
    <property type="term" value="F:acetyltransferase activity"/>
    <property type="evidence" value="ECO:0007669"/>
    <property type="project" value="TreeGrafter"/>
</dbReference>
<dbReference type="RefSeq" id="WP_210230526.1">
    <property type="nucleotide sequence ID" value="NZ_CP076022.1"/>
</dbReference>
<organism evidence="10 11">
    <name type="scientific">Arthrobacter jiangjiafuii</name>
    <dbReference type="NCBI Taxonomy" id="2817475"/>
    <lineage>
        <taxon>Bacteria</taxon>
        <taxon>Bacillati</taxon>
        <taxon>Actinomycetota</taxon>
        <taxon>Actinomycetes</taxon>
        <taxon>Micrococcales</taxon>
        <taxon>Micrococcaceae</taxon>
        <taxon>Arthrobacter</taxon>
    </lineage>
</organism>
<dbReference type="PROSITE" id="PS50968">
    <property type="entry name" value="BIOTINYL_LIPOYL"/>
    <property type="match status" value="1"/>
</dbReference>
<protein>
    <recommendedName>
        <fullName evidence="6">Dihydrolipoamide acetyltransferase component of pyruvate dehydrogenase complex</fullName>
        <ecNumber evidence="6">2.3.1.-</ecNumber>
    </recommendedName>
</protein>
<evidence type="ECO:0000256" key="1">
    <source>
        <dbReference type="ARBA" id="ARBA00001938"/>
    </source>
</evidence>
<keyword evidence="3 6" id="KW-0808">Transferase</keyword>
<dbReference type="InterPro" id="IPR004167">
    <property type="entry name" value="PSBD"/>
</dbReference>
<keyword evidence="5 6" id="KW-0012">Acyltransferase</keyword>
<dbReference type="KEGG" id="ajg:KKR91_05565"/>
<evidence type="ECO:0000256" key="7">
    <source>
        <dbReference type="SAM" id="MobiDB-lite"/>
    </source>
</evidence>
<evidence type="ECO:0000256" key="3">
    <source>
        <dbReference type="ARBA" id="ARBA00022679"/>
    </source>
</evidence>
<proteinExistence type="inferred from homology"/>
<comment type="cofactor">
    <cofactor evidence="1 6">
        <name>(R)-lipoate</name>
        <dbReference type="ChEBI" id="CHEBI:83088"/>
    </cofactor>
</comment>
<dbReference type="Gene3D" id="4.10.320.10">
    <property type="entry name" value="E3-binding domain"/>
    <property type="match status" value="1"/>
</dbReference>
<dbReference type="SUPFAM" id="SSF47005">
    <property type="entry name" value="Peripheral subunit-binding domain of 2-oxo acid dehydrogenase complex"/>
    <property type="match status" value="1"/>
</dbReference>
<dbReference type="PROSITE" id="PS51826">
    <property type="entry name" value="PSBD"/>
    <property type="match status" value="1"/>
</dbReference>
<dbReference type="Pfam" id="PF00364">
    <property type="entry name" value="Biotin_lipoyl"/>
    <property type="match status" value="1"/>
</dbReference>
<evidence type="ECO:0000256" key="4">
    <source>
        <dbReference type="ARBA" id="ARBA00022823"/>
    </source>
</evidence>
<dbReference type="PANTHER" id="PTHR43178:SF5">
    <property type="entry name" value="LIPOAMIDE ACYLTRANSFERASE COMPONENT OF BRANCHED-CHAIN ALPHA-KETO ACID DEHYDROGENASE COMPLEX, MITOCHONDRIAL"/>
    <property type="match status" value="1"/>
</dbReference>
<dbReference type="Gene3D" id="3.30.559.10">
    <property type="entry name" value="Chloramphenicol acetyltransferase-like domain"/>
    <property type="match status" value="1"/>
</dbReference>
<evidence type="ECO:0000256" key="2">
    <source>
        <dbReference type="ARBA" id="ARBA00007317"/>
    </source>
</evidence>
<dbReference type="SUPFAM" id="SSF52777">
    <property type="entry name" value="CoA-dependent acyltransferases"/>
    <property type="match status" value="1"/>
</dbReference>
<dbReference type="GO" id="GO:0031405">
    <property type="term" value="F:lipoic acid binding"/>
    <property type="evidence" value="ECO:0007669"/>
    <property type="project" value="TreeGrafter"/>
</dbReference>
<dbReference type="EMBL" id="CP076022">
    <property type="protein sequence ID" value="QWC11058.1"/>
    <property type="molecule type" value="Genomic_DNA"/>
</dbReference>
<dbReference type="AlphaFoldDB" id="A0A975R1Z3"/>
<accession>A0A975R1Z3</accession>
<dbReference type="InterPro" id="IPR001078">
    <property type="entry name" value="2-oxoacid_DH_actylTfrase"/>
</dbReference>
<name>A0A975R1Z3_9MICC</name>
<dbReference type="InterPro" id="IPR011053">
    <property type="entry name" value="Single_hybrid_motif"/>
</dbReference>
<dbReference type="InterPro" id="IPR023213">
    <property type="entry name" value="CAT-like_dom_sf"/>
</dbReference>
<dbReference type="InterPro" id="IPR036625">
    <property type="entry name" value="E3-bd_dom_sf"/>
</dbReference>
<dbReference type="SUPFAM" id="SSF51230">
    <property type="entry name" value="Single hybrid motif"/>
    <property type="match status" value="1"/>
</dbReference>
<dbReference type="EC" id="2.3.1.-" evidence="6"/>
<dbReference type="Proteomes" id="UP000676885">
    <property type="component" value="Chromosome"/>
</dbReference>
<dbReference type="PROSITE" id="PS00189">
    <property type="entry name" value="LIPOYL"/>
    <property type="match status" value="1"/>
</dbReference>
<dbReference type="FunFam" id="3.30.559.10:FF:000007">
    <property type="entry name" value="Dihydrolipoamide acetyltransferase component of pyruvate dehydrogenase complex"/>
    <property type="match status" value="1"/>
</dbReference>
<dbReference type="Gene3D" id="2.40.50.100">
    <property type="match status" value="1"/>
</dbReference>
<dbReference type="Pfam" id="PF02817">
    <property type="entry name" value="E3_binding"/>
    <property type="match status" value="1"/>
</dbReference>
<reference evidence="10 11" key="1">
    <citation type="submission" date="2021-05" db="EMBL/GenBank/DDBJ databases">
        <title>Novel species in genus Arthrobacter.</title>
        <authorList>
            <person name="Zhang G."/>
        </authorList>
    </citation>
    <scope>NUCLEOTIDE SEQUENCE [LARGE SCALE GENOMIC DNA]</scope>
    <source>
        <strain evidence="11">zg-ZUI227</strain>
    </source>
</reference>
<dbReference type="Pfam" id="PF00198">
    <property type="entry name" value="2-oxoacid_dh"/>
    <property type="match status" value="1"/>
</dbReference>
<feature type="domain" description="Peripheral subunit-binding (PSBD)" evidence="9">
    <location>
        <begin position="155"/>
        <end position="192"/>
    </location>
</feature>
<keyword evidence="11" id="KW-1185">Reference proteome</keyword>
<evidence type="ECO:0000256" key="5">
    <source>
        <dbReference type="ARBA" id="ARBA00023315"/>
    </source>
</evidence>
<dbReference type="InterPro" id="IPR050743">
    <property type="entry name" value="2-oxoacid_DH_E2_comp"/>
</dbReference>
<evidence type="ECO:0000259" key="8">
    <source>
        <dbReference type="PROSITE" id="PS50968"/>
    </source>
</evidence>
<feature type="region of interest" description="Disordered" evidence="7">
    <location>
        <begin position="83"/>
        <end position="160"/>
    </location>
</feature>
<dbReference type="PANTHER" id="PTHR43178">
    <property type="entry name" value="DIHYDROLIPOAMIDE ACETYLTRANSFERASE COMPONENT OF PYRUVATE DEHYDROGENASE COMPLEX"/>
    <property type="match status" value="1"/>
</dbReference>
<feature type="region of interest" description="Disordered" evidence="7">
    <location>
        <begin position="194"/>
        <end position="223"/>
    </location>
</feature>
<dbReference type="InterPro" id="IPR000089">
    <property type="entry name" value="Biotin_lipoyl"/>
</dbReference>
<dbReference type="CDD" id="cd06849">
    <property type="entry name" value="lipoyl_domain"/>
    <property type="match status" value="1"/>
</dbReference>
<dbReference type="GO" id="GO:0005737">
    <property type="term" value="C:cytoplasm"/>
    <property type="evidence" value="ECO:0007669"/>
    <property type="project" value="TreeGrafter"/>
</dbReference>
<evidence type="ECO:0000259" key="9">
    <source>
        <dbReference type="PROSITE" id="PS51826"/>
    </source>
</evidence>
<sequence length="455" mass="47202">MIREFRLPDLGEGLTESEIVNWHIAVGDTVTLNQVIADVETAKAVVELPSPYEGIVSQLHEAAGSVVAVGAPIVSFDVAGTAGSSAESAAPDSLGEDEPQKRTPNLVGYGAVPEKAGRPARRRPASGNHPPAVPDPVGQQGVPPQEPRPSKERPRSTPPVRKLARDLGINLEQVEGTGPDGLIVRHDVTRAAEGVSSPAHLPPPPAVAPAEAGPALDASRAGSRETRIPIAGMRKHTAAAMVASAFTAPHVTVFLTVDVTASVELLKRLRTQPAFEGLKLTPLTLAAKAVCLALARHPSLNSRWDESAREIVHYGYVNLGIAAATPRGLMVPNVKDAQALGLRDLAAALGSLAQTARAGKTTPADLAGGTFSISNVGVFGIDSGTPVLNPGEAGILALGAVREQPWAHEGALALRQVMTLSLSFDHRLVDGEQGARFLSDVGLVLSEPAMALALA</sequence>
<evidence type="ECO:0000313" key="10">
    <source>
        <dbReference type="EMBL" id="QWC11058.1"/>
    </source>
</evidence>